<dbReference type="InterPro" id="IPR019786">
    <property type="entry name" value="Zinc_finger_PHD-type_CS"/>
</dbReference>
<dbReference type="GO" id="GO:0005634">
    <property type="term" value="C:nucleus"/>
    <property type="evidence" value="ECO:0007669"/>
    <property type="project" value="UniProtKB-SubCell"/>
</dbReference>
<gene>
    <name evidence="8" type="primary">Trim28</name>
    <name evidence="8" type="ORF">CHAFRE_R04194</name>
</gene>
<evidence type="ECO:0000256" key="5">
    <source>
        <dbReference type="PROSITE-ProRule" id="PRU00146"/>
    </source>
</evidence>
<sequence length="283" mass="29875">PGAQGSPRLPKVPRVSLERLELDLELDPAQPPVFRIFPGPSAEEFSVIVIEQGMPGTPGTEGTAGTAETLLTAGTEEQQESPIGDTGDTKPVGLLPPPPGELDPALGSSPAPGLPVVPAGVPAGVPAIPAGVPGVSCCRVCGQAGAVVMCDRCQRCFHLHCHLPALQDVPSPEWTCLLCQELPPPSLDTEQGPRLKLSPEDQQVRPGRSRRGGPGEGCGGGSRRDLRVPIPPPQRCEFVLLELLCHEPCRPLQRLSSSPDGRDAIDLTLMRARLQEKLSPRYG</sequence>
<feature type="compositionally biased region" description="Basic and acidic residues" evidence="6">
    <location>
        <begin position="191"/>
        <end position="203"/>
    </location>
</feature>
<dbReference type="CDD" id="cd15623">
    <property type="entry name" value="PHD_TIF1beta"/>
    <property type="match status" value="1"/>
</dbReference>
<dbReference type="Proteomes" id="UP000563107">
    <property type="component" value="Unassembled WGS sequence"/>
</dbReference>
<dbReference type="InterPro" id="IPR037373">
    <property type="entry name" value="KAP1"/>
</dbReference>
<feature type="non-terminal residue" evidence="8">
    <location>
        <position position="1"/>
    </location>
</feature>
<organism evidence="8 9">
    <name type="scientific">Chaetops frenatus</name>
    <name type="common">Rufous rock-jumper</name>
    <dbReference type="NCBI Taxonomy" id="221966"/>
    <lineage>
        <taxon>Eukaryota</taxon>
        <taxon>Metazoa</taxon>
        <taxon>Chordata</taxon>
        <taxon>Craniata</taxon>
        <taxon>Vertebrata</taxon>
        <taxon>Euteleostomi</taxon>
        <taxon>Archelosauria</taxon>
        <taxon>Archosauria</taxon>
        <taxon>Dinosauria</taxon>
        <taxon>Saurischia</taxon>
        <taxon>Theropoda</taxon>
        <taxon>Coelurosauria</taxon>
        <taxon>Aves</taxon>
        <taxon>Neognathae</taxon>
        <taxon>Neoaves</taxon>
        <taxon>Telluraves</taxon>
        <taxon>Australaves</taxon>
        <taxon>Passeriformes</taxon>
        <taxon>Picathartidae</taxon>
        <taxon>Chaetops</taxon>
    </lineage>
</organism>
<dbReference type="GO" id="GO:0008270">
    <property type="term" value="F:zinc ion binding"/>
    <property type="evidence" value="ECO:0007669"/>
    <property type="project" value="UniProtKB-KW"/>
</dbReference>
<evidence type="ECO:0000256" key="6">
    <source>
        <dbReference type="SAM" id="MobiDB-lite"/>
    </source>
</evidence>
<evidence type="ECO:0000313" key="8">
    <source>
        <dbReference type="EMBL" id="NXT64987.1"/>
    </source>
</evidence>
<dbReference type="InterPro" id="IPR001965">
    <property type="entry name" value="Znf_PHD"/>
</dbReference>
<name>A0A7L3EBC0_9PASS</name>
<feature type="non-terminal residue" evidence="8">
    <location>
        <position position="283"/>
    </location>
</feature>
<evidence type="ECO:0000256" key="4">
    <source>
        <dbReference type="ARBA" id="ARBA00022833"/>
    </source>
</evidence>
<dbReference type="GO" id="GO:0000785">
    <property type="term" value="C:chromatin"/>
    <property type="evidence" value="ECO:0007669"/>
    <property type="project" value="TreeGrafter"/>
</dbReference>
<dbReference type="EMBL" id="VZTR01014092">
    <property type="protein sequence ID" value="NXT64987.1"/>
    <property type="molecule type" value="Genomic_DNA"/>
</dbReference>
<dbReference type="PROSITE" id="PS50016">
    <property type="entry name" value="ZF_PHD_2"/>
    <property type="match status" value="1"/>
</dbReference>
<feature type="region of interest" description="Disordered" evidence="6">
    <location>
        <begin position="188"/>
        <end position="226"/>
    </location>
</feature>
<proteinExistence type="predicted"/>
<dbReference type="PANTHER" id="PTHR45915">
    <property type="entry name" value="TRANSCRIPTION INTERMEDIARY FACTOR"/>
    <property type="match status" value="1"/>
</dbReference>
<keyword evidence="2" id="KW-0479">Metal-binding</keyword>
<dbReference type="SMART" id="SM00249">
    <property type="entry name" value="PHD"/>
    <property type="match status" value="1"/>
</dbReference>
<dbReference type="InterPro" id="IPR019787">
    <property type="entry name" value="Znf_PHD-finger"/>
</dbReference>
<protein>
    <submittedName>
        <fullName evidence="8">TIF1B factor</fullName>
    </submittedName>
</protein>
<dbReference type="AlphaFoldDB" id="A0A7L3EBC0"/>
<evidence type="ECO:0000313" key="9">
    <source>
        <dbReference type="Proteomes" id="UP000563107"/>
    </source>
</evidence>
<comment type="subcellular location">
    <subcellularLocation>
        <location evidence="1">Nucleus</location>
    </subcellularLocation>
</comment>
<dbReference type="GO" id="GO:0003714">
    <property type="term" value="F:transcription corepressor activity"/>
    <property type="evidence" value="ECO:0007669"/>
    <property type="project" value="InterPro"/>
</dbReference>
<keyword evidence="9" id="KW-1185">Reference proteome</keyword>
<keyword evidence="3 5" id="KW-0863">Zinc-finger</keyword>
<evidence type="ECO:0000259" key="7">
    <source>
        <dbReference type="PROSITE" id="PS50016"/>
    </source>
</evidence>
<keyword evidence="4" id="KW-0862">Zinc</keyword>
<feature type="domain" description="PHD-type" evidence="7">
    <location>
        <begin position="135"/>
        <end position="182"/>
    </location>
</feature>
<dbReference type="InterPro" id="IPR011011">
    <property type="entry name" value="Znf_FYVE_PHD"/>
</dbReference>
<dbReference type="PANTHER" id="PTHR45915:SF6">
    <property type="entry name" value="E3 UBIQUITIN-PROTEIN LIGASE TRIM33"/>
    <property type="match status" value="1"/>
</dbReference>
<evidence type="ECO:0000256" key="2">
    <source>
        <dbReference type="ARBA" id="ARBA00022723"/>
    </source>
</evidence>
<evidence type="ECO:0000256" key="3">
    <source>
        <dbReference type="ARBA" id="ARBA00022771"/>
    </source>
</evidence>
<dbReference type="InterPro" id="IPR013083">
    <property type="entry name" value="Znf_RING/FYVE/PHD"/>
</dbReference>
<comment type="caution">
    <text evidence="8">The sequence shown here is derived from an EMBL/GenBank/DDBJ whole genome shotgun (WGS) entry which is preliminary data.</text>
</comment>
<evidence type="ECO:0000256" key="1">
    <source>
        <dbReference type="ARBA" id="ARBA00004123"/>
    </source>
</evidence>
<dbReference type="Gene3D" id="3.30.40.10">
    <property type="entry name" value="Zinc/RING finger domain, C3HC4 (zinc finger)"/>
    <property type="match status" value="1"/>
</dbReference>
<feature type="compositionally biased region" description="Gly residues" evidence="6">
    <location>
        <begin position="212"/>
        <end position="221"/>
    </location>
</feature>
<accession>A0A7L3EBC0</accession>
<dbReference type="PROSITE" id="PS01359">
    <property type="entry name" value="ZF_PHD_1"/>
    <property type="match status" value="1"/>
</dbReference>
<dbReference type="Pfam" id="PF00628">
    <property type="entry name" value="PHD"/>
    <property type="match status" value="1"/>
</dbReference>
<dbReference type="SUPFAM" id="SSF57903">
    <property type="entry name" value="FYVE/PHD zinc finger"/>
    <property type="match status" value="1"/>
</dbReference>
<reference evidence="8 9" key="1">
    <citation type="submission" date="2019-09" db="EMBL/GenBank/DDBJ databases">
        <title>Bird 10,000 Genomes (B10K) Project - Family phase.</title>
        <authorList>
            <person name="Zhang G."/>
        </authorList>
    </citation>
    <scope>NUCLEOTIDE SEQUENCE [LARGE SCALE GENOMIC DNA]</scope>
    <source>
        <strain evidence="8">B10K-DU-012-41</strain>
    </source>
</reference>